<keyword evidence="2" id="KW-1185">Reference proteome</keyword>
<dbReference type="EMBL" id="JANEYG010000076">
    <property type="protein sequence ID" value="KAJ8914262.1"/>
    <property type="molecule type" value="Genomic_DNA"/>
</dbReference>
<evidence type="ECO:0000313" key="2">
    <source>
        <dbReference type="Proteomes" id="UP001159042"/>
    </source>
</evidence>
<gene>
    <name evidence="1" type="ORF">NQ315_003627</name>
</gene>
<organism evidence="1 2">
    <name type="scientific">Exocentrus adspersus</name>
    <dbReference type="NCBI Taxonomy" id="1586481"/>
    <lineage>
        <taxon>Eukaryota</taxon>
        <taxon>Metazoa</taxon>
        <taxon>Ecdysozoa</taxon>
        <taxon>Arthropoda</taxon>
        <taxon>Hexapoda</taxon>
        <taxon>Insecta</taxon>
        <taxon>Pterygota</taxon>
        <taxon>Neoptera</taxon>
        <taxon>Endopterygota</taxon>
        <taxon>Coleoptera</taxon>
        <taxon>Polyphaga</taxon>
        <taxon>Cucujiformia</taxon>
        <taxon>Chrysomeloidea</taxon>
        <taxon>Cerambycidae</taxon>
        <taxon>Lamiinae</taxon>
        <taxon>Acanthocinini</taxon>
        <taxon>Exocentrus</taxon>
    </lineage>
</organism>
<name>A0AAV8VJE4_9CUCU</name>
<proteinExistence type="predicted"/>
<dbReference type="AlphaFoldDB" id="A0AAV8VJE4"/>
<comment type="caution">
    <text evidence="1">The sequence shown here is derived from an EMBL/GenBank/DDBJ whole genome shotgun (WGS) entry which is preliminary data.</text>
</comment>
<dbReference type="Proteomes" id="UP001159042">
    <property type="component" value="Unassembled WGS sequence"/>
</dbReference>
<reference evidence="1 2" key="1">
    <citation type="journal article" date="2023" name="Insect Mol. Biol.">
        <title>Genome sequencing provides insights into the evolution of gene families encoding plant cell wall-degrading enzymes in longhorned beetles.</title>
        <authorList>
            <person name="Shin N.R."/>
            <person name="Okamura Y."/>
            <person name="Kirsch R."/>
            <person name="Pauchet Y."/>
        </authorList>
    </citation>
    <scope>NUCLEOTIDE SEQUENCE [LARGE SCALE GENOMIC DNA]</scope>
    <source>
        <strain evidence="1">EAD_L_NR</strain>
    </source>
</reference>
<accession>A0AAV8VJE4</accession>
<protein>
    <submittedName>
        <fullName evidence="1">Uncharacterized protein</fullName>
    </submittedName>
</protein>
<evidence type="ECO:0000313" key="1">
    <source>
        <dbReference type="EMBL" id="KAJ8914262.1"/>
    </source>
</evidence>
<sequence length="84" mass="9471">MPLCYSEGVLNSIIDKLPDEIHIPGYQFCGPGCTQYDVTYHVMHVTYNVMHATYDVMHDVTYDVTHLYKCPGIGATEIILDCSI</sequence>